<evidence type="ECO:0000259" key="14">
    <source>
        <dbReference type="PROSITE" id="PS51189"/>
    </source>
</evidence>
<dbReference type="SMART" id="SM01343">
    <property type="entry name" value="FATC"/>
    <property type="match status" value="1"/>
</dbReference>
<dbReference type="SMART" id="SM01345">
    <property type="entry name" value="Rapamycin_bind"/>
    <property type="match status" value="1"/>
</dbReference>
<dbReference type="InterPro" id="IPR014009">
    <property type="entry name" value="PIK_FAT"/>
</dbReference>
<dbReference type="CDD" id="cd05169">
    <property type="entry name" value="PIKKc_TOR"/>
    <property type="match status" value="1"/>
</dbReference>
<dbReference type="GO" id="GO:0005634">
    <property type="term" value="C:nucleus"/>
    <property type="evidence" value="ECO:0007669"/>
    <property type="project" value="TreeGrafter"/>
</dbReference>
<dbReference type="InterPro" id="IPR003151">
    <property type="entry name" value="PIK-rel_kinase_FAT"/>
</dbReference>
<dbReference type="GO" id="GO:0031932">
    <property type="term" value="C:TORC2 complex"/>
    <property type="evidence" value="ECO:0007669"/>
    <property type="project" value="TreeGrafter"/>
</dbReference>
<dbReference type="SUPFAM" id="SSF48371">
    <property type="entry name" value="ARM repeat"/>
    <property type="match status" value="1"/>
</dbReference>
<keyword evidence="4" id="KW-0677">Repeat</keyword>
<dbReference type="EC" id="2.7.11.1" evidence="11"/>
<feature type="region of interest" description="Disordered" evidence="12">
    <location>
        <begin position="1023"/>
        <end position="1047"/>
    </location>
</feature>
<dbReference type="InterPro" id="IPR026683">
    <property type="entry name" value="TOR_cat"/>
</dbReference>
<dbReference type="Pfam" id="PF08771">
    <property type="entry name" value="FRB_dom"/>
    <property type="match status" value="1"/>
</dbReference>
<feature type="domain" description="FATC" evidence="15">
    <location>
        <begin position="2506"/>
        <end position="2538"/>
    </location>
</feature>
<dbReference type="EMBL" id="VJMJ01000202">
    <property type="protein sequence ID" value="KAF0727106.1"/>
    <property type="molecule type" value="Genomic_DNA"/>
</dbReference>
<evidence type="ECO:0000256" key="2">
    <source>
        <dbReference type="ARBA" id="ARBA00022527"/>
    </source>
</evidence>
<evidence type="ECO:0000313" key="17">
    <source>
        <dbReference type="Proteomes" id="UP000481153"/>
    </source>
</evidence>
<dbReference type="GO" id="GO:0004674">
    <property type="term" value="F:protein serine/threonine kinase activity"/>
    <property type="evidence" value="ECO:0007669"/>
    <property type="project" value="UniProtKB-KW"/>
</dbReference>
<keyword evidence="17" id="KW-1185">Reference proteome</keyword>
<dbReference type="SUPFAM" id="SSF47212">
    <property type="entry name" value="FKBP12-rapamycin-binding domain of FKBP-rapamycin-associated protein (FRAP)"/>
    <property type="match status" value="1"/>
</dbReference>
<dbReference type="InterPro" id="IPR000403">
    <property type="entry name" value="PI3/4_kinase_cat_dom"/>
</dbReference>
<dbReference type="Pfam" id="PF02260">
    <property type="entry name" value="FATC"/>
    <property type="match status" value="1"/>
</dbReference>
<dbReference type="FunFam" id="3.30.1010.10:FF:000006">
    <property type="entry name" value="Serine/threonine-protein kinase TOR"/>
    <property type="match status" value="1"/>
</dbReference>
<feature type="domain" description="FAT" evidence="14">
    <location>
        <begin position="1356"/>
        <end position="1943"/>
    </location>
</feature>
<dbReference type="PANTHER" id="PTHR11139:SF9">
    <property type="entry name" value="SERINE_THREONINE-PROTEIN KINASE MTOR"/>
    <property type="match status" value="1"/>
</dbReference>
<evidence type="ECO:0000256" key="7">
    <source>
        <dbReference type="ARBA" id="ARBA00022840"/>
    </source>
</evidence>
<evidence type="ECO:0000256" key="10">
    <source>
        <dbReference type="ARBA" id="ARBA00048679"/>
    </source>
</evidence>
<dbReference type="SMART" id="SM00146">
    <property type="entry name" value="PI3Kc"/>
    <property type="match status" value="1"/>
</dbReference>
<dbReference type="PANTHER" id="PTHR11139">
    <property type="entry name" value="ATAXIA TELANGIECTASIA MUTATED ATM -RELATED"/>
    <property type="match status" value="1"/>
</dbReference>
<evidence type="ECO:0000259" key="13">
    <source>
        <dbReference type="PROSITE" id="PS50290"/>
    </source>
</evidence>
<dbReference type="InterPro" id="IPR036738">
    <property type="entry name" value="FRB_sf"/>
</dbReference>
<keyword evidence="8" id="KW-0131">Cell cycle</keyword>
<dbReference type="InterPro" id="IPR009076">
    <property type="entry name" value="FRB_dom"/>
</dbReference>
<evidence type="ECO:0000256" key="9">
    <source>
        <dbReference type="ARBA" id="ARBA00047899"/>
    </source>
</evidence>
<reference evidence="16 17" key="1">
    <citation type="submission" date="2019-07" db="EMBL/GenBank/DDBJ databases">
        <title>Genomics analysis of Aphanomyces spp. identifies a new class of oomycete effector associated with host adaptation.</title>
        <authorList>
            <person name="Gaulin E."/>
        </authorList>
    </citation>
    <scope>NUCLEOTIDE SEQUENCE [LARGE SCALE GENOMIC DNA]</scope>
    <source>
        <strain evidence="16 17">ATCC 201684</strain>
    </source>
</reference>
<dbReference type="PROSITE" id="PS50290">
    <property type="entry name" value="PI3_4_KINASE_3"/>
    <property type="match status" value="1"/>
</dbReference>
<dbReference type="InterPro" id="IPR050517">
    <property type="entry name" value="DDR_Repair_Kinase"/>
</dbReference>
<dbReference type="GO" id="GO:0031931">
    <property type="term" value="C:TORC1 complex"/>
    <property type="evidence" value="ECO:0007669"/>
    <property type="project" value="TreeGrafter"/>
</dbReference>
<evidence type="ECO:0000313" key="16">
    <source>
        <dbReference type="EMBL" id="KAF0727106.1"/>
    </source>
</evidence>
<dbReference type="GO" id="GO:0005524">
    <property type="term" value="F:ATP binding"/>
    <property type="evidence" value="ECO:0007669"/>
    <property type="project" value="UniProtKB-KW"/>
</dbReference>
<dbReference type="GO" id="GO:0044877">
    <property type="term" value="F:protein-containing complex binding"/>
    <property type="evidence" value="ECO:0007669"/>
    <property type="project" value="InterPro"/>
</dbReference>
<dbReference type="Pfam" id="PF02259">
    <property type="entry name" value="FAT"/>
    <property type="match status" value="1"/>
</dbReference>
<dbReference type="Gene3D" id="3.30.1010.10">
    <property type="entry name" value="Phosphatidylinositol 3-kinase Catalytic Subunit, Chain A, domain 4"/>
    <property type="match status" value="1"/>
</dbReference>
<dbReference type="GO" id="GO:0005737">
    <property type="term" value="C:cytoplasm"/>
    <property type="evidence" value="ECO:0007669"/>
    <property type="project" value="TreeGrafter"/>
</dbReference>
<dbReference type="InterPro" id="IPR003152">
    <property type="entry name" value="FATC_dom"/>
</dbReference>
<dbReference type="GO" id="GO:0031929">
    <property type="term" value="P:TOR signaling"/>
    <property type="evidence" value="ECO:0007669"/>
    <property type="project" value="TreeGrafter"/>
</dbReference>
<evidence type="ECO:0000256" key="4">
    <source>
        <dbReference type="ARBA" id="ARBA00022737"/>
    </source>
</evidence>
<evidence type="ECO:0000256" key="8">
    <source>
        <dbReference type="ARBA" id="ARBA00023306"/>
    </source>
</evidence>
<evidence type="ECO:0000256" key="3">
    <source>
        <dbReference type="ARBA" id="ARBA00022679"/>
    </source>
</evidence>
<dbReference type="Gene3D" id="1.20.120.150">
    <property type="entry name" value="FKBP12-rapamycin binding domain"/>
    <property type="match status" value="1"/>
</dbReference>
<dbReference type="InterPro" id="IPR016024">
    <property type="entry name" value="ARM-type_fold"/>
</dbReference>
<comment type="similarity">
    <text evidence="1 11">Belongs to the PI3/PI4-kinase family.</text>
</comment>
<keyword evidence="7 11" id="KW-0067">ATP-binding</keyword>
<dbReference type="InterPro" id="IPR018936">
    <property type="entry name" value="PI3/4_kinase_CS"/>
</dbReference>
<evidence type="ECO:0000256" key="5">
    <source>
        <dbReference type="ARBA" id="ARBA00022741"/>
    </source>
</evidence>
<dbReference type="Pfam" id="PF11865">
    <property type="entry name" value="mTOR_dom"/>
    <property type="match status" value="1"/>
</dbReference>
<keyword evidence="5 11" id="KW-0547">Nucleotide-binding</keyword>
<organism evidence="16 17">
    <name type="scientific">Aphanomyces euteiches</name>
    <dbReference type="NCBI Taxonomy" id="100861"/>
    <lineage>
        <taxon>Eukaryota</taxon>
        <taxon>Sar</taxon>
        <taxon>Stramenopiles</taxon>
        <taxon>Oomycota</taxon>
        <taxon>Saprolegniomycetes</taxon>
        <taxon>Saprolegniales</taxon>
        <taxon>Verrucalvaceae</taxon>
        <taxon>Aphanomyces</taxon>
    </lineage>
</organism>
<sequence length="2538" mass="286301">MLKHQLKERDVDGIAAILSRLQSKEASVREHAAVELHSTVATLARELTSETFARFLSDLTPRLQSLLQSPHLVDQLGGIAAVDALIPVASEAQIIRFANYLRSFFVSCEYKAGLRAASLTLGRLASSTENGISGTLVAAFVDFEVKRAFEWLTNPSFQSNHRRLAACMVLEALASAVPTLFHVNLNTFFVAIWPAIRDPRVDVRDAATDALSACLQLISVRQTRHRVQWYCKIYDQVQEGLSATKGSPPVMISKAPAWESIHGSLLVIGQLLQYTGSFMVPRFREVCDIVLCYKDAKDKLVARSVCVLLPQLAAYCPDAFVRHYLSVCVAHLMKRVTNFLTVAERGIAFLALGELALAVGDHLVAQLPAMIDLLQDGMKKSKNYCVETLLCAAHFTKACPVTIEPYLPALLEQMMAGGLNDALIEALAEIVATVPSSKTWVQERLLHEIAIVLRRPAQNESEERKGFSTFSLVSFRVEKSDKIEKDVVATTEMMRLALKTLAGFNFSGPFSILPFVQDDVSVFLYHPDIAIRKQAVVTCATLSLPQPTLSKRGRSGQAIDSIIHTLLQVGLADQDWTVRKTVVESLFPAFDEWLAQESHLNLLFYLLNDEQAEIRELTMEVLERLTSRNPAFVLPLLRRVLIQLLTELEHALDVRMMEESTRLLSKLIRGSQHLIEPYLRRALDVLVPKLQLQGNPNFASAILTALGALAQAVQTQMAPFERELLPLILDALQDHSSLTKRHVALITLGQLTSSTGNVVQPFVTYPKVLHILLDLLQHTAATPWTLRCEAMKTMGILGALDPYKYKLCVSRVALEVPDSSAPPTGEEEKRQIELQLLAAAPVGTQQKDDQSLTEEDPMHLALSEQQSNATPLLVSSEAYFPTVAIEALLGILREPSLSMHHYGVIQAIMFIFKSLALQCVPFLPSIMPPFLHVLDKGEPRLRHSLFVQLTVLTSIVQSHLSPFFQEIVALILRHWRAHLSPILRLIEKLARAAPSDFKVSYFPQILPRLLEVLNPQASHLLAGSAEGTPSNPPATSNETPPLSAPGGPVNDLEISENIGGLASLQIQVVHVLIVCGPAVEDSVYVVVPALIRLLEHGETALDVKVWIIGLLAHLILLGPTFEHYAGPRLFLSLQRVLRNSSSSDKNRKFGDIVVYCMGAITYQLQEGWLSYKYLLDSITQYLASEHVATIDQWTEMISRSERMTKEVVESVLSAEHKSWFTDATEALSASTSNTKLHVNQQNLRRAWEASQRSTKEDWLEWMRRFSIELLRESPSAALRSCCSLAQAYNPLARALFNSAFVSCWNELYEPNQDNLVRALETAFQSDTIPAEILQTLLNLAEFMEHDVEALPIDIRELGELAQKCHAYAKALHYKELEFHTSPSTCIEALISINNQVGQPEAAVGILKYAQWHHRNVIQVKESWYEKLQDWSNALELYDKKLIETPNDLEACTGKMRCLEALGEWEQLADMAKQVWTQVDLVRDDNTRPMKKSLFDESLVKTVGLLGARACWWLSEWQTMEQYVSGVSSSGPSMGALTGTPSSTDSELGGLCGLYKSVLAVHHNQFEEAQQWINATRKELDTTLGALVGESYLRAYNTMVTLQQLSELEEIVEYKKICVLKPEESVAFKRHMVNTWTQRLSGCKRVVEVWQHLLAVRSLVLSPHEDIDTWLQFASLCRQSGNLTLSLKVFTHALAVHSNPNIEDYRTSFSPMSFSSFGYSEKDHYRVAFAYLKHLWTVGAKPKALQDLGSLVETLTRRPNTGNSQELVKCQLKWAEWQMAIHEQQLDKVSVPSVLTALKNCTELDPNSYKAWHAWALMNFQVIEHESTKPVPANTDNYIVSAIEGFFRSIALGRSRWAANVQQDILRVLTLWFTHGHKTDVHSALNAGFQSVSIETWLIVIPQLIARIHSPHPRIQTQLHRLLCAIGSQHPHALIYPLSVALKSPLEVRQRAAESIMNSMRRNYVELVEEALLVSRELIRVAILWHEMWHEGLEEASRLYFGEHDVEGMMAVLRPLHAMMEQGPETLREVSFHQAFGRDLKEAYDWIQKYLNPPFGQAQNEADLNRAWDLYYHVFRRINKQLPQLTTLELQYVSPNLFQANNLQLAVPGTYRAGHDIIKIRSFVPTMLVLTSKQRPRRISMLASNGVEYMFLLKGHEDLRQDERVTQLFGLVNALLINDRTASKKDLKITRYPVIPLSHNAGILGWRPNCDTLHQLIRDYREARKILLNIEHRLMLQMAPDYDVLTLLQKVEVFQYALENTAGQDLYKVLWLKSENSEVWLDRRTNYTRSLAAMSMVGYILGLGDRHPSNLMLHRFSGTIVHIDFGDCFEVAMHREKYPEKIPFRLTRMLTNAMEVSGIEGNFRFSCEAVMHVLRENRHSLMAMLEAFVHDPLICWRLLAPNVSPSRLHENEEQRREAAARRMSISRENNIHVEMSQLAASIGRNDTNVSASEMEIRRSHRERELLQVLGPEGAGAPREALNEKAVAVIRRVQSKLTGRDFFDDDQEPLDVAAQVQRLITQAASHENLCQCYIGWCPFW</sequence>
<dbReference type="Pfam" id="PF23593">
    <property type="entry name" value="HEAT_ATR"/>
    <property type="match status" value="1"/>
</dbReference>
<comment type="caution">
    <text evidence="16">The sequence shown here is derived from an EMBL/GenBank/DDBJ whole genome shotgun (WGS) entry which is preliminary data.</text>
</comment>
<dbReference type="Gene3D" id="1.10.1070.11">
    <property type="entry name" value="Phosphatidylinositol 3-/4-kinase, catalytic domain"/>
    <property type="match status" value="1"/>
</dbReference>
<evidence type="ECO:0000256" key="6">
    <source>
        <dbReference type="ARBA" id="ARBA00022777"/>
    </source>
</evidence>
<dbReference type="PROSITE" id="PS00916">
    <property type="entry name" value="PI3_4_KINASE_2"/>
    <property type="match status" value="1"/>
</dbReference>
<dbReference type="VEuPathDB" id="FungiDB:AeMF1_011529"/>
<evidence type="ECO:0000256" key="1">
    <source>
        <dbReference type="ARBA" id="ARBA00011031"/>
    </source>
</evidence>
<dbReference type="GO" id="GO:0016242">
    <property type="term" value="P:negative regulation of macroautophagy"/>
    <property type="evidence" value="ECO:0007669"/>
    <property type="project" value="TreeGrafter"/>
</dbReference>
<evidence type="ECO:0000256" key="11">
    <source>
        <dbReference type="RuleBase" id="RU364109"/>
    </source>
</evidence>
<accession>A0A6G0WIQ7</accession>
<evidence type="ECO:0000256" key="12">
    <source>
        <dbReference type="SAM" id="MobiDB-lite"/>
    </source>
</evidence>
<dbReference type="FunFam" id="1.20.120.150:FF:000001">
    <property type="entry name" value="Serine/threonine-protein kinase TOR"/>
    <property type="match status" value="1"/>
</dbReference>
<dbReference type="VEuPathDB" id="FungiDB:AeMF1_004250"/>
<feature type="domain" description="PI3K/PI4K catalytic" evidence="13">
    <location>
        <begin position="2122"/>
        <end position="2434"/>
    </location>
</feature>
<dbReference type="InterPro" id="IPR024585">
    <property type="entry name" value="mTOR_dom"/>
</dbReference>
<dbReference type="SUPFAM" id="SSF56112">
    <property type="entry name" value="Protein kinase-like (PK-like)"/>
    <property type="match status" value="1"/>
</dbReference>
<protein>
    <recommendedName>
        <fullName evidence="11">Serine/threonine-protein kinase TOR</fullName>
        <ecNumber evidence="11">2.7.11.1</ecNumber>
    </recommendedName>
</protein>
<name>A0A6G0WIQ7_9STRA</name>
<dbReference type="Gene3D" id="1.25.10.10">
    <property type="entry name" value="Leucine-rich Repeat Variant"/>
    <property type="match status" value="4"/>
</dbReference>
<dbReference type="PROSITE" id="PS00915">
    <property type="entry name" value="PI3_4_KINASE_1"/>
    <property type="match status" value="1"/>
</dbReference>
<dbReference type="InterPro" id="IPR057564">
    <property type="entry name" value="HEAT_ATR"/>
</dbReference>
<dbReference type="InterPro" id="IPR036940">
    <property type="entry name" value="PI3/4_kinase_cat_sf"/>
</dbReference>
<evidence type="ECO:0000259" key="15">
    <source>
        <dbReference type="PROSITE" id="PS51190"/>
    </source>
</evidence>
<dbReference type="InterPro" id="IPR011989">
    <property type="entry name" value="ARM-like"/>
</dbReference>
<feature type="compositionally biased region" description="Polar residues" evidence="12">
    <location>
        <begin position="1027"/>
        <end position="1040"/>
    </location>
</feature>
<comment type="catalytic activity">
    <reaction evidence="9 11">
        <text>L-threonyl-[protein] + ATP = O-phospho-L-threonyl-[protein] + ADP + H(+)</text>
        <dbReference type="Rhea" id="RHEA:46608"/>
        <dbReference type="Rhea" id="RHEA-COMP:11060"/>
        <dbReference type="Rhea" id="RHEA-COMP:11605"/>
        <dbReference type="ChEBI" id="CHEBI:15378"/>
        <dbReference type="ChEBI" id="CHEBI:30013"/>
        <dbReference type="ChEBI" id="CHEBI:30616"/>
        <dbReference type="ChEBI" id="CHEBI:61977"/>
        <dbReference type="ChEBI" id="CHEBI:456216"/>
        <dbReference type="EC" id="2.7.11.1"/>
    </reaction>
</comment>
<keyword evidence="6 11" id="KW-0418">Kinase</keyword>
<comment type="catalytic activity">
    <reaction evidence="10">
        <text>L-seryl-[protein] + ATP = O-phospho-L-seryl-[protein] + ADP + H(+)</text>
        <dbReference type="Rhea" id="RHEA:17989"/>
        <dbReference type="Rhea" id="RHEA-COMP:9863"/>
        <dbReference type="Rhea" id="RHEA-COMP:11604"/>
        <dbReference type="ChEBI" id="CHEBI:15378"/>
        <dbReference type="ChEBI" id="CHEBI:29999"/>
        <dbReference type="ChEBI" id="CHEBI:30616"/>
        <dbReference type="ChEBI" id="CHEBI:83421"/>
        <dbReference type="ChEBI" id="CHEBI:456216"/>
        <dbReference type="EC" id="2.7.11.1"/>
    </reaction>
</comment>
<dbReference type="InterPro" id="IPR011009">
    <property type="entry name" value="Kinase-like_dom_sf"/>
</dbReference>
<keyword evidence="2 11" id="KW-0723">Serine/threonine-protein kinase</keyword>
<dbReference type="FunFam" id="1.10.1070.11:FF:000007">
    <property type="entry name" value="Serine/threonine-protein kinase TOR"/>
    <property type="match status" value="1"/>
</dbReference>
<dbReference type="Pfam" id="PF00454">
    <property type="entry name" value="PI3_PI4_kinase"/>
    <property type="match status" value="1"/>
</dbReference>
<dbReference type="PROSITE" id="PS51190">
    <property type="entry name" value="FATC"/>
    <property type="match status" value="1"/>
</dbReference>
<proteinExistence type="inferred from homology"/>
<keyword evidence="3 11" id="KW-0808">Transferase</keyword>
<dbReference type="PROSITE" id="PS51189">
    <property type="entry name" value="FAT"/>
    <property type="match status" value="1"/>
</dbReference>
<dbReference type="SMART" id="SM01346">
    <property type="entry name" value="DUF3385"/>
    <property type="match status" value="1"/>
</dbReference>
<gene>
    <name evidence="16" type="ORF">Ae201684_014842</name>
</gene>
<dbReference type="Proteomes" id="UP000481153">
    <property type="component" value="Unassembled WGS sequence"/>
</dbReference>